<dbReference type="AlphaFoldDB" id="A0A9W7WK49"/>
<dbReference type="Proteomes" id="UP001059041">
    <property type="component" value="Linkage Group LG12"/>
</dbReference>
<keyword evidence="3" id="KW-1185">Reference proteome</keyword>
<keyword evidence="1" id="KW-0472">Membrane</keyword>
<evidence type="ECO:0000256" key="1">
    <source>
        <dbReference type="SAM" id="Phobius"/>
    </source>
</evidence>
<sequence>MGFIKEEDQVPVLDPQLIRNNFIKSWFVLDLLAAFPADSIIVVVVSHIQLAAVRRILRSVCVVVLLFLITH</sequence>
<keyword evidence="1" id="KW-1133">Transmembrane helix</keyword>
<comment type="caution">
    <text evidence="2">The sequence shown here is derived from an EMBL/GenBank/DDBJ whole genome shotgun (WGS) entry which is preliminary data.</text>
</comment>
<evidence type="ECO:0000313" key="2">
    <source>
        <dbReference type="EMBL" id="KAI7802381.1"/>
    </source>
</evidence>
<feature type="transmembrane region" description="Helical" evidence="1">
    <location>
        <begin position="26"/>
        <end position="46"/>
    </location>
</feature>
<dbReference type="EMBL" id="JAFHDT010000012">
    <property type="protein sequence ID" value="KAI7802381.1"/>
    <property type="molecule type" value="Genomic_DNA"/>
</dbReference>
<organism evidence="2 3">
    <name type="scientific">Triplophysa rosa</name>
    <name type="common">Cave loach</name>
    <dbReference type="NCBI Taxonomy" id="992332"/>
    <lineage>
        <taxon>Eukaryota</taxon>
        <taxon>Metazoa</taxon>
        <taxon>Chordata</taxon>
        <taxon>Craniata</taxon>
        <taxon>Vertebrata</taxon>
        <taxon>Euteleostomi</taxon>
        <taxon>Actinopterygii</taxon>
        <taxon>Neopterygii</taxon>
        <taxon>Teleostei</taxon>
        <taxon>Ostariophysi</taxon>
        <taxon>Cypriniformes</taxon>
        <taxon>Nemacheilidae</taxon>
        <taxon>Triplophysa</taxon>
    </lineage>
</organism>
<name>A0A9W7WK49_TRIRA</name>
<gene>
    <name evidence="2" type="ORF">IRJ41_008483</name>
</gene>
<reference evidence="2" key="1">
    <citation type="submission" date="2021-02" db="EMBL/GenBank/DDBJ databases">
        <title>Comparative genomics reveals that relaxation of natural selection precedes convergent phenotypic evolution of cavefish.</title>
        <authorList>
            <person name="Peng Z."/>
        </authorList>
    </citation>
    <scope>NUCLEOTIDE SEQUENCE</scope>
    <source>
        <tissue evidence="2">Muscle</tissue>
    </source>
</reference>
<keyword evidence="1" id="KW-0812">Transmembrane</keyword>
<proteinExistence type="predicted"/>
<accession>A0A9W7WK49</accession>
<protein>
    <submittedName>
        <fullName evidence="2">Potassium/sodium hyperpolarization-activated cyclic nucleotide-gated channel 3-like</fullName>
    </submittedName>
</protein>
<evidence type="ECO:0000313" key="3">
    <source>
        <dbReference type="Proteomes" id="UP001059041"/>
    </source>
</evidence>